<dbReference type="PANTHER" id="PTHR21844:SF2">
    <property type="entry name" value="PROLINE-RICH AKT1 SUBSTRATE 1"/>
    <property type="match status" value="1"/>
</dbReference>
<dbReference type="GO" id="GO:0005737">
    <property type="term" value="C:cytoplasm"/>
    <property type="evidence" value="ECO:0007669"/>
    <property type="project" value="TreeGrafter"/>
</dbReference>
<dbReference type="Proteomes" id="UP000838756">
    <property type="component" value="Unassembled WGS sequence"/>
</dbReference>
<dbReference type="AlphaFoldDB" id="A0A8S4SII7"/>
<name>A0A8S4SII7_9NEOP</name>
<organism evidence="2 3">
    <name type="scientific">Pararge aegeria aegeria</name>
    <dbReference type="NCBI Taxonomy" id="348720"/>
    <lineage>
        <taxon>Eukaryota</taxon>
        <taxon>Metazoa</taxon>
        <taxon>Ecdysozoa</taxon>
        <taxon>Arthropoda</taxon>
        <taxon>Hexapoda</taxon>
        <taxon>Insecta</taxon>
        <taxon>Pterygota</taxon>
        <taxon>Neoptera</taxon>
        <taxon>Endopterygota</taxon>
        <taxon>Lepidoptera</taxon>
        <taxon>Glossata</taxon>
        <taxon>Ditrysia</taxon>
        <taxon>Papilionoidea</taxon>
        <taxon>Nymphalidae</taxon>
        <taxon>Satyrinae</taxon>
        <taxon>Satyrini</taxon>
        <taxon>Parargina</taxon>
        <taxon>Pararge</taxon>
    </lineage>
</organism>
<proteinExistence type="predicted"/>
<protein>
    <submittedName>
        <fullName evidence="2">Jg8193 protein</fullName>
    </submittedName>
</protein>
<dbReference type="PANTHER" id="PTHR21844">
    <property type="entry name" value="AKT1 SUBSTRATE 1 PROTEIN"/>
    <property type="match status" value="1"/>
</dbReference>
<dbReference type="GO" id="GO:0032007">
    <property type="term" value="P:negative regulation of TOR signaling"/>
    <property type="evidence" value="ECO:0007669"/>
    <property type="project" value="InterPro"/>
</dbReference>
<dbReference type="GO" id="GO:0048011">
    <property type="term" value="P:neurotrophin TRK receptor signaling pathway"/>
    <property type="evidence" value="ECO:0007669"/>
    <property type="project" value="InterPro"/>
</dbReference>
<evidence type="ECO:0000256" key="1">
    <source>
        <dbReference type="SAM" id="MobiDB-lite"/>
    </source>
</evidence>
<comment type="caution">
    <text evidence="2">The sequence shown here is derived from an EMBL/GenBank/DDBJ whole genome shotgun (WGS) entry which is preliminary data.</text>
</comment>
<sequence length="436" mass="48998">MALCACKCLNVTLESDKLEEMFDIGKLSSTEQRDTFFNEKLLICQVNELKVNLVQPALIGRRTVDHLTLESCLACGQTTHAILHDKNLVLMPKSIQTTLEHINSLKSSGSFSPVFNLIVPEVNNDVEMKENVDTSNQLVIDKNGCSSSLQMIGSLKKQLNQTLQSHLEAIEEAVSQFRDQKYAEYEVYRAKAQRDHKILSSIISKAQSNIEKENWANNSNFASGPPSPLVPPLQRRRLSSLKDAKKFTQKELFCIVYFAKSFFWKHIFSSIISKAQSNIEKENWANNSNFASGPPSPLVPPLQRRRLSSLKDAKKFTQKSTAQIPHEEDSLDAEDIFDLEGTDFNNFMGSDHDDYDSDQGSNDEGIHIGRQRGIPNADIARSLPITVPKFGSERPAVREVDDYEEPQDIAASIKALARSVHGDVFELPRPRFSTQI</sequence>
<keyword evidence="3" id="KW-1185">Reference proteome</keyword>
<dbReference type="EMBL" id="CAKXAJ010026420">
    <property type="protein sequence ID" value="CAH2268187.1"/>
    <property type="molecule type" value="Genomic_DNA"/>
</dbReference>
<evidence type="ECO:0000313" key="3">
    <source>
        <dbReference type="Proteomes" id="UP000838756"/>
    </source>
</evidence>
<feature type="region of interest" description="Disordered" evidence="1">
    <location>
        <begin position="313"/>
        <end position="332"/>
    </location>
</feature>
<evidence type="ECO:0000313" key="2">
    <source>
        <dbReference type="EMBL" id="CAH2268187.1"/>
    </source>
</evidence>
<dbReference type="InterPro" id="IPR026682">
    <property type="entry name" value="AKT1S1"/>
</dbReference>
<accession>A0A8S4SII7</accession>
<gene>
    <name evidence="2" type="primary">jg8193</name>
    <name evidence="2" type="ORF">PAEG_LOCUS26581</name>
</gene>
<dbReference type="OrthoDB" id="9992964at2759"/>
<reference evidence="2" key="1">
    <citation type="submission" date="2022-03" db="EMBL/GenBank/DDBJ databases">
        <authorList>
            <person name="Lindestad O."/>
        </authorList>
    </citation>
    <scope>NUCLEOTIDE SEQUENCE</scope>
</reference>